<dbReference type="HOGENOM" id="CLU_2724154_0_0_1"/>
<dbReference type="InParanoid" id="F9XLT1"/>
<organism evidence="1 2">
    <name type="scientific">Zymoseptoria tritici (strain CBS 115943 / IPO323)</name>
    <name type="common">Speckled leaf blotch fungus</name>
    <name type="synonym">Septoria tritici</name>
    <dbReference type="NCBI Taxonomy" id="336722"/>
    <lineage>
        <taxon>Eukaryota</taxon>
        <taxon>Fungi</taxon>
        <taxon>Dikarya</taxon>
        <taxon>Ascomycota</taxon>
        <taxon>Pezizomycotina</taxon>
        <taxon>Dothideomycetes</taxon>
        <taxon>Dothideomycetidae</taxon>
        <taxon>Mycosphaerellales</taxon>
        <taxon>Mycosphaerellaceae</taxon>
        <taxon>Zymoseptoria</taxon>
    </lineage>
</organism>
<dbReference type="RefSeq" id="XP_003848939.1">
    <property type="nucleotide sequence ID" value="XM_003848891.1"/>
</dbReference>
<dbReference type="EMBL" id="CM001205">
    <property type="protein sequence ID" value="EGP83915.1"/>
    <property type="molecule type" value="Genomic_DNA"/>
</dbReference>
<reference evidence="1 2" key="1">
    <citation type="journal article" date="2011" name="PLoS Genet.">
        <title>Finished genome of the fungal wheat pathogen Mycosphaerella graminicola reveals dispensome structure, chromosome plasticity, and stealth pathogenesis.</title>
        <authorList>
            <person name="Goodwin S.B."/>
            <person name="Ben M'barek S."/>
            <person name="Dhillon B."/>
            <person name="Wittenberg A.H.J."/>
            <person name="Crane C.F."/>
            <person name="Hane J.K."/>
            <person name="Foster A.J."/>
            <person name="Van der Lee T.A.J."/>
            <person name="Grimwood J."/>
            <person name="Aerts A."/>
            <person name="Antoniw J."/>
            <person name="Bailey A."/>
            <person name="Bluhm B."/>
            <person name="Bowler J."/>
            <person name="Bristow J."/>
            <person name="van der Burgt A."/>
            <person name="Canto-Canche B."/>
            <person name="Churchill A.C.L."/>
            <person name="Conde-Ferraez L."/>
            <person name="Cools H.J."/>
            <person name="Coutinho P.M."/>
            <person name="Csukai M."/>
            <person name="Dehal P."/>
            <person name="De Wit P."/>
            <person name="Donzelli B."/>
            <person name="van de Geest H.C."/>
            <person name="van Ham R.C.H.J."/>
            <person name="Hammond-Kosack K.E."/>
            <person name="Henrissat B."/>
            <person name="Kilian A."/>
            <person name="Kobayashi A.K."/>
            <person name="Koopmann E."/>
            <person name="Kourmpetis Y."/>
            <person name="Kuzniar A."/>
            <person name="Lindquist E."/>
            <person name="Lombard V."/>
            <person name="Maliepaard C."/>
            <person name="Martins N."/>
            <person name="Mehrabi R."/>
            <person name="Nap J.P.H."/>
            <person name="Ponomarenko A."/>
            <person name="Rudd J.J."/>
            <person name="Salamov A."/>
            <person name="Schmutz J."/>
            <person name="Schouten H.J."/>
            <person name="Shapiro H."/>
            <person name="Stergiopoulos I."/>
            <person name="Torriani S.F.F."/>
            <person name="Tu H."/>
            <person name="de Vries R.P."/>
            <person name="Waalwijk C."/>
            <person name="Ware S.B."/>
            <person name="Wiebenga A."/>
            <person name="Zwiers L.-H."/>
            <person name="Oliver R.P."/>
            <person name="Grigoriev I.V."/>
            <person name="Kema G.H.J."/>
        </authorList>
    </citation>
    <scope>NUCLEOTIDE SEQUENCE [LARGE SCALE GENOMIC DNA]</scope>
    <source>
        <strain evidence="2">CBS 115943 / IPO323</strain>
    </source>
</reference>
<dbReference type="GeneID" id="13398454"/>
<dbReference type="Proteomes" id="UP000008062">
    <property type="component" value="Chromosome 10"/>
</dbReference>
<sequence>MCRSEMSSGRRCPRNCALKSPSCGCNIHVEMVRRKGAGYQRMYFCSRSIVCGRSIAVDPVTWFESPETLYLH</sequence>
<evidence type="ECO:0000313" key="1">
    <source>
        <dbReference type="EMBL" id="EGP83915.1"/>
    </source>
</evidence>
<dbReference type="AlphaFoldDB" id="F9XLT1"/>
<keyword evidence="2" id="KW-1185">Reference proteome</keyword>
<evidence type="ECO:0000313" key="2">
    <source>
        <dbReference type="Proteomes" id="UP000008062"/>
    </source>
</evidence>
<gene>
    <name evidence="1" type="ORF">MYCGRDRAFT_106011</name>
</gene>
<dbReference type="KEGG" id="ztr:MYCGRDRAFT_106011"/>
<name>F9XLT1_ZYMTI</name>
<protein>
    <submittedName>
        <fullName evidence="1">Uncharacterized protein</fullName>
    </submittedName>
</protein>
<accession>F9XLT1</accession>
<proteinExistence type="predicted"/>